<feature type="transmembrane region" description="Helical" evidence="2">
    <location>
        <begin position="244"/>
        <end position="263"/>
    </location>
</feature>
<dbReference type="InterPro" id="IPR052756">
    <property type="entry name" value="Alkyne_AA_exporter"/>
</dbReference>
<feature type="transmembrane region" description="Helical" evidence="2">
    <location>
        <begin position="269"/>
        <end position="287"/>
    </location>
</feature>
<evidence type="ECO:0000259" key="3">
    <source>
        <dbReference type="Pfam" id="PF00892"/>
    </source>
</evidence>
<evidence type="ECO:0000256" key="2">
    <source>
        <dbReference type="SAM" id="Phobius"/>
    </source>
</evidence>
<dbReference type="EMBL" id="BKBA01000001">
    <property type="protein sequence ID" value="GEQ11973.1"/>
    <property type="molecule type" value="Genomic_DNA"/>
</dbReference>
<protein>
    <submittedName>
        <fullName evidence="4">Membrane protein</fullName>
    </submittedName>
</protein>
<feature type="transmembrane region" description="Helical" evidence="2">
    <location>
        <begin position="68"/>
        <end position="86"/>
    </location>
</feature>
<evidence type="ECO:0000313" key="4">
    <source>
        <dbReference type="EMBL" id="GEQ11973.1"/>
    </source>
</evidence>
<dbReference type="SUPFAM" id="SSF103481">
    <property type="entry name" value="Multidrug resistance efflux transporter EmrE"/>
    <property type="match status" value="2"/>
</dbReference>
<reference evidence="4 5" key="1">
    <citation type="submission" date="2019-07" db="EMBL/GenBank/DDBJ databases">
        <title>Whole genome shotgun sequence of Knoellia locipacati NBRC 109775.</title>
        <authorList>
            <person name="Hosoyama A."/>
            <person name="Uohara A."/>
            <person name="Ohji S."/>
            <person name="Ichikawa N."/>
        </authorList>
    </citation>
    <scope>NUCLEOTIDE SEQUENCE [LARGE SCALE GENOMIC DNA]</scope>
    <source>
        <strain evidence="4 5">NBRC 109775</strain>
    </source>
</reference>
<feature type="domain" description="EamA" evidence="3">
    <location>
        <begin position="153"/>
        <end position="285"/>
    </location>
</feature>
<keyword evidence="2" id="KW-0812">Transmembrane</keyword>
<dbReference type="InterPro" id="IPR037185">
    <property type="entry name" value="EmrE-like"/>
</dbReference>
<proteinExistence type="inferred from homology"/>
<evidence type="ECO:0000256" key="1">
    <source>
        <dbReference type="ARBA" id="ARBA00007362"/>
    </source>
</evidence>
<keyword evidence="2" id="KW-1133">Transmembrane helix</keyword>
<feature type="transmembrane region" description="Helical" evidence="2">
    <location>
        <begin position="98"/>
        <end position="117"/>
    </location>
</feature>
<feature type="domain" description="EamA" evidence="3">
    <location>
        <begin position="12"/>
        <end position="140"/>
    </location>
</feature>
<dbReference type="RefSeq" id="WP_147061510.1">
    <property type="nucleotide sequence ID" value="NZ_BAABDN010000001.1"/>
</dbReference>
<dbReference type="PANTHER" id="PTHR12715">
    <property type="entry name" value="TRANSPORTER, DRUG/METABOLITE EXPORTER FAMILY"/>
    <property type="match status" value="1"/>
</dbReference>
<name>A0A512SVI8_9MICO</name>
<sequence length="305" mass="31382">MHPTERRLALGAVAVTLLLWASAFVAIRHLGGSVSPGALSLGRLLVAALVLGLMVLRRPRRWPTRRDLPLLLSCGVLWFGVYNVALNAAEQRIDAGTAAMLVQVGPIIVALLAAVFLGEPLTRWLVVGAAIGFAGVAVIGLGGSGRASVDVGGVLLAALAAVTYGAGVITQKPLLSRLPSLEVTFLACVIGAVVCLPWAGDLVTTARTATPGTLALIAYLGIFPTAIAFSTWGWALSRNDAGKLALTTFLVPVIATALGWAFLGELPASTAYVGGALCVLGVLLTRWRGPASRARTAAATEQVPA</sequence>
<feature type="transmembrane region" description="Helical" evidence="2">
    <location>
        <begin position="181"/>
        <end position="200"/>
    </location>
</feature>
<accession>A0A512SVI8</accession>
<feature type="transmembrane region" description="Helical" evidence="2">
    <location>
        <begin position="212"/>
        <end position="232"/>
    </location>
</feature>
<organism evidence="4 5">
    <name type="scientific">Knoellia locipacati</name>
    <dbReference type="NCBI Taxonomy" id="882824"/>
    <lineage>
        <taxon>Bacteria</taxon>
        <taxon>Bacillati</taxon>
        <taxon>Actinomycetota</taxon>
        <taxon>Actinomycetes</taxon>
        <taxon>Micrococcales</taxon>
        <taxon>Intrasporangiaceae</taxon>
        <taxon>Knoellia</taxon>
    </lineage>
</organism>
<feature type="transmembrane region" description="Helical" evidence="2">
    <location>
        <begin position="124"/>
        <end position="145"/>
    </location>
</feature>
<dbReference type="Pfam" id="PF00892">
    <property type="entry name" value="EamA"/>
    <property type="match status" value="2"/>
</dbReference>
<dbReference type="Proteomes" id="UP000321793">
    <property type="component" value="Unassembled WGS sequence"/>
</dbReference>
<gene>
    <name evidence="4" type="ORF">KLO01_00200</name>
</gene>
<dbReference type="InterPro" id="IPR000620">
    <property type="entry name" value="EamA_dom"/>
</dbReference>
<dbReference type="OrthoDB" id="3744378at2"/>
<dbReference type="Gene3D" id="1.10.3730.20">
    <property type="match status" value="1"/>
</dbReference>
<comment type="caution">
    <text evidence="4">The sequence shown here is derived from an EMBL/GenBank/DDBJ whole genome shotgun (WGS) entry which is preliminary data.</text>
</comment>
<dbReference type="AlphaFoldDB" id="A0A512SVI8"/>
<feature type="transmembrane region" description="Helical" evidence="2">
    <location>
        <begin position="39"/>
        <end position="56"/>
    </location>
</feature>
<keyword evidence="5" id="KW-1185">Reference proteome</keyword>
<dbReference type="PANTHER" id="PTHR12715:SF4">
    <property type="entry name" value="EAMA DOMAIN-CONTAINING PROTEIN"/>
    <property type="match status" value="1"/>
</dbReference>
<dbReference type="GO" id="GO:0016020">
    <property type="term" value="C:membrane"/>
    <property type="evidence" value="ECO:0007669"/>
    <property type="project" value="InterPro"/>
</dbReference>
<keyword evidence="2" id="KW-0472">Membrane</keyword>
<comment type="similarity">
    <text evidence="1">Belongs to the EamA transporter family.</text>
</comment>
<feature type="transmembrane region" description="Helical" evidence="2">
    <location>
        <begin position="151"/>
        <end position="169"/>
    </location>
</feature>
<evidence type="ECO:0000313" key="5">
    <source>
        <dbReference type="Proteomes" id="UP000321793"/>
    </source>
</evidence>